<comment type="cofactor">
    <cofactor evidence="1">
        <name>pyridoxal 5'-phosphate</name>
        <dbReference type="ChEBI" id="CHEBI:597326"/>
    </cofactor>
</comment>
<accession>A0A9W9ZE07</accession>
<evidence type="ECO:0000256" key="2">
    <source>
        <dbReference type="ARBA" id="ARBA00008392"/>
    </source>
</evidence>
<proteinExistence type="inferred from homology"/>
<keyword evidence="4" id="KW-0012">Acyltransferase</keyword>
<dbReference type="GO" id="GO:0004758">
    <property type="term" value="F:serine C-palmitoyltransferase activity"/>
    <property type="evidence" value="ECO:0007669"/>
    <property type="project" value="UniProtKB-EC"/>
</dbReference>
<dbReference type="EC" id="2.3.1.50" evidence="4"/>
<organism evidence="4 5">
    <name type="scientific">Desmophyllum pertusum</name>
    <dbReference type="NCBI Taxonomy" id="174260"/>
    <lineage>
        <taxon>Eukaryota</taxon>
        <taxon>Metazoa</taxon>
        <taxon>Cnidaria</taxon>
        <taxon>Anthozoa</taxon>
        <taxon>Hexacorallia</taxon>
        <taxon>Scleractinia</taxon>
        <taxon>Caryophylliina</taxon>
        <taxon>Caryophylliidae</taxon>
        <taxon>Desmophyllum</taxon>
    </lineage>
</organism>
<dbReference type="SUPFAM" id="SSF53383">
    <property type="entry name" value="PLP-dependent transferases"/>
    <property type="match status" value="1"/>
</dbReference>
<reference evidence="4" key="1">
    <citation type="submission" date="2023-01" db="EMBL/GenBank/DDBJ databases">
        <title>Genome assembly of the deep-sea coral Lophelia pertusa.</title>
        <authorList>
            <person name="Herrera S."/>
            <person name="Cordes E."/>
        </authorList>
    </citation>
    <scope>NUCLEOTIDE SEQUENCE</scope>
    <source>
        <strain evidence="4">USNM1676648</strain>
        <tissue evidence="4">Polyp</tissue>
    </source>
</reference>
<gene>
    <name evidence="4" type="primary">SPTLC2_3</name>
    <name evidence="4" type="ORF">OS493_012743</name>
</gene>
<name>A0A9W9ZE07_9CNID</name>
<dbReference type="InterPro" id="IPR015424">
    <property type="entry name" value="PyrdxlP-dep_Trfase"/>
</dbReference>
<dbReference type="GO" id="GO:0016020">
    <property type="term" value="C:membrane"/>
    <property type="evidence" value="ECO:0007669"/>
    <property type="project" value="GOC"/>
</dbReference>
<dbReference type="AlphaFoldDB" id="A0A9W9ZE07"/>
<dbReference type="GO" id="GO:0046512">
    <property type="term" value="P:sphingosine biosynthetic process"/>
    <property type="evidence" value="ECO:0007669"/>
    <property type="project" value="TreeGrafter"/>
</dbReference>
<dbReference type="OrthoDB" id="65434at2759"/>
<sequence length="92" mass="10169">MSPPVVMQIIASMKMIMGEDGTDKGKKRLIALAENCKYFRQRLKDMGFIVYGHDASPVVPLLLFMPAKIAAFGREMLKRNVAVVVVGFPATL</sequence>
<protein>
    <submittedName>
        <fullName evidence="4">Serine palmitoyltransferase 2</fullName>
        <ecNumber evidence="4">2.3.1.50</ecNumber>
    </submittedName>
</protein>
<dbReference type="PANTHER" id="PTHR13693">
    <property type="entry name" value="CLASS II AMINOTRANSFERASE/8-AMINO-7-OXONONANOATE SYNTHASE"/>
    <property type="match status" value="1"/>
</dbReference>
<dbReference type="InterPro" id="IPR050087">
    <property type="entry name" value="AON_synthase_class-II"/>
</dbReference>
<dbReference type="Gene3D" id="3.90.1150.10">
    <property type="entry name" value="Aspartate Aminotransferase, domain 1"/>
    <property type="match status" value="1"/>
</dbReference>
<dbReference type="InterPro" id="IPR015422">
    <property type="entry name" value="PyrdxlP-dep_Trfase_small"/>
</dbReference>
<evidence type="ECO:0000313" key="4">
    <source>
        <dbReference type="EMBL" id="KAJ7379981.1"/>
    </source>
</evidence>
<dbReference type="Proteomes" id="UP001163046">
    <property type="component" value="Unassembled WGS sequence"/>
</dbReference>
<comment type="caution">
    <text evidence="4">The sequence shown here is derived from an EMBL/GenBank/DDBJ whole genome shotgun (WGS) entry which is preliminary data.</text>
</comment>
<evidence type="ECO:0000256" key="1">
    <source>
        <dbReference type="ARBA" id="ARBA00001933"/>
    </source>
</evidence>
<comment type="similarity">
    <text evidence="2">Belongs to the class-II pyridoxal-phosphate-dependent aminotransferase family.</text>
</comment>
<dbReference type="GO" id="GO:0046513">
    <property type="term" value="P:ceramide biosynthetic process"/>
    <property type="evidence" value="ECO:0007669"/>
    <property type="project" value="TreeGrafter"/>
</dbReference>
<keyword evidence="5" id="KW-1185">Reference proteome</keyword>
<dbReference type="GO" id="GO:0017059">
    <property type="term" value="C:serine palmitoyltransferase complex"/>
    <property type="evidence" value="ECO:0007669"/>
    <property type="project" value="TreeGrafter"/>
</dbReference>
<evidence type="ECO:0000256" key="3">
    <source>
        <dbReference type="ARBA" id="ARBA00022679"/>
    </source>
</evidence>
<evidence type="ECO:0000313" key="5">
    <source>
        <dbReference type="Proteomes" id="UP001163046"/>
    </source>
</evidence>
<dbReference type="PANTHER" id="PTHR13693:SF3">
    <property type="entry name" value="LD36009P"/>
    <property type="match status" value="1"/>
</dbReference>
<dbReference type="EMBL" id="MU826355">
    <property type="protein sequence ID" value="KAJ7379981.1"/>
    <property type="molecule type" value="Genomic_DNA"/>
</dbReference>
<keyword evidence="3 4" id="KW-0808">Transferase</keyword>